<comment type="caution">
    <text evidence="2">The sequence shown here is derived from an EMBL/GenBank/DDBJ whole genome shotgun (WGS) entry which is preliminary data.</text>
</comment>
<sequence>MVSRRWRQRRSSCAARRASRRRGIWCWPASAEGTVHAGVRRGAATPAGPGRSASRPQPAGDCHAKNPNHHRRLRASSRGRLPGHALGQQLRRPWDSVGRDRAGADLRLMACNADGRLRVEADIGTGRTPAMRRMLAALLATALMTPVLPAAAQEPVGVRLSEREKQQSRRVVLPDGRVVLRPYSPGLPWLYGVGSVYGKASAQPLVNGVTPSVMADTPAGGIVPGQNPH</sequence>
<evidence type="ECO:0000256" key="1">
    <source>
        <dbReference type="SAM" id="MobiDB-lite"/>
    </source>
</evidence>
<dbReference type="EMBL" id="AAPJ01000001">
    <property type="protein sequence ID" value="EAS51587.1"/>
    <property type="molecule type" value="Genomic_DNA"/>
</dbReference>
<gene>
    <name evidence="2" type="ORF">SI859A1_02403</name>
</gene>
<name>Q1YLZ4_AURMS</name>
<dbReference type="BioCyc" id="AURANTIMONAS:SI859A1_02403-MONOMER"/>
<evidence type="ECO:0000313" key="3">
    <source>
        <dbReference type="Proteomes" id="UP000000321"/>
    </source>
</evidence>
<feature type="compositionally biased region" description="Basic residues" evidence="1">
    <location>
        <begin position="66"/>
        <end position="77"/>
    </location>
</feature>
<feature type="region of interest" description="Disordered" evidence="1">
    <location>
        <begin position="37"/>
        <end position="94"/>
    </location>
</feature>
<dbReference type="Proteomes" id="UP000000321">
    <property type="component" value="Unassembled WGS sequence"/>
</dbReference>
<dbReference type="HOGENOM" id="CLU_1208693_0_0_5"/>
<keyword evidence="3" id="KW-1185">Reference proteome</keyword>
<accession>Q1YLZ4</accession>
<evidence type="ECO:0000313" key="2">
    <source>
        <dbReference type="EMBL" id="EAS51587.1"/>
    </source>
</evidence>
<proteinExistence type="predicted"/>
<protein>
    <submittedName>
        <fullName evidence="2">Uncharacterized protein</fullName>
    </submittedName>
</protein>
<reference evidence="2 3" key="1">
    <citation type="journal article" date="2008" name="Appl. Environ. Microbiol.">
        <title>Genomic insights into Mn(II) oxidation by the marine alphaproteobacterium Aurantimonas sp. strain SI85-9A1.</title>
        <authorList>
            <person name="Dick G.J."/>
            <person name="Podell S."/>
            <person name="Johnson H.A."/>
            <person name="Rivera-Espinoza Y."/>
            <person name="Bernier-Latmani R."/>
            <person name="McCarthy J.K."/>
            <person name="Torpey J.W."/>
            <person name="Clement B.G."/>
            <person name="Gaasterland T."/>
            <person name="Tebo B.M."/>
        </authorList>
    </citation>
    <scope>NUCLEOTIDE SEQUENCE [LARGE SCALE GENOMIC DNA]</scope>
    <source>
        <strain evidence="2 3">SI85-9A1</strain>
    </source>
</reference>
<dbReference type="AlphaFoldDB" id="Q1YLZ4"/>
<organism evidence="2 3">
    <name type="scientific">Aurantimonas manganoxydans (strain ATCC BAA-1229 / DSM 21871 / SI85-9A1)</name>
    <dbReference type="NCBI Taxonomy" id="287752"/>
    <lineage>
        <taxon>Bacteria</taxon>
        <taxon>Pseudomonadati</taxon>
        <taxon>Pseudomonadota</taxon>
        <taxon>Alphaproteobacteria</taxon>
        <taxon>Hyphomicrobiales</taxon>
        <taxon>Aurantimonadaceae</taxon>
        <taxon>Aurantimonas</taxon>
    </lineage>
</organism>